<accession>A0A8T0GPZ3</accession>
<gene>
    <name evidence="1" type="ORF">KC19_10G168500</name>
</gene>
<dbReference type="AlphaFoldDB" id="A0A8T0GPZ3"/>
<proteinExistence type="predicted"/>
<evidence type="ECO:0000313" key="1">
    <source>
        <dbReference type="EMBL" id="KAG0560284.1"/>
    </source>
</evidence>
<organism evidence="1 2">
    <name type="scientific">Ceratodon purpureus</name>
    <name type="common">Fire moss</name>
    <name type="synonym">Dicranum purpureum</name>
    <dbReference type="NCBI Taxonomy" id="3225"/>
    <lineage>
        <taxon>Eukaryota</taxon>
        <taxon>Viridiplantae</taxon>
        <taxon>Streptophyta</taxon>
        <taxon>Embryophyta</taxon>
        <taxon>Bryophyta</taxon>
        <taxon>Bryophytina</taxon>
        <taxon>Bryopsida</taxon>
        <taxon>Dicranidae</taxon>
        <taxon>Pseudoditrichales</taxon>
        <taxon>Ditrichaceae</taxon>
        <taxon>Ceratodon</taxon>
    </lineage>
</organism>
<evidence type="ECO:0000313" key="2">
    <source>
        <dbReference type="Proteomes" id="UP000822688"/>
    </source>
</evidence>
<protein>
    <submittedName>
        <fullName evidence="1">Uncharacterized protein</fullName>
    </submittedName>
</protein>
<comment type="caution">
    <text evidence="1">The sequence shown here is derived from an EMBL/GenBank/DDBJ whole genome shotgun (WGS) entry which is preliminary data.</text>
</comment>
<dbReference type="Proteomes" id="UP000822688">
    <property type="component" value="Chromosome 10"/>
</dbReference>
<reference evidence="1" key="1">
    <citation type="submission" date="2020-06" db="EMBL/GenBank/DDBJ databases">
        <title>WGS assembly of Ceratodon purpureus strain R40.</title>
        <authorList>
            <person name="Carey S.B."/>
            <person name="Jenkins J."/>
            <person name="Shu S."/>
            <person name="Lovell J.T."/>
            <person name="Sreedasyam A."/>
            <person name="Maumus F."/>
            <person name="Tiley G.P."/>
            <person name="Fernandez-Pozo N."/>
            <person name="Barry K."/>
            <person name="Chen C."/>
            <person name="Wang M."/>
            <person name="Lipzen A."/>
            <person name="Daum C."/>
            <person name="Saski C.A."/>
            <person name="Payton A.C."/>
            <person name="Mcbreen J.C."/>
            <person name="Conrad R.E."/>
            <person name="Kollar L.M."/>
            <person name="Olsson S."/>
            <person name="Huttunen S."/>
            <person name="Landis J.B."/>
            <person name="Wickett N.J."/>
            <person name="Johnson M.G."/>
            <person name="Rensing S.A."/>
            <person name="Grimwood J."/>
            <person name="Schmutz J."/>
            <person name="Mcdaniel S.F."/>
        </authorList>
    </citation>
    <scope>NUCLEOTIDE SEQUENCE</scope>
    <source>
        <strain evidence="1">R40</strain>
    </source>
</reference>
<sequence>MIAKGESEETEVLYILDWGYVVFKNQLSIFSGVLYVSERILGQLADGDCEVLAEGRDDLEALIHTIFSFRFHENHKMLQDLKRHDFCEFRMFWSKCSDEYPTWKAALTAARSEDYLKLKCKFKELISNSYLV</sequence>
<keyword evidence="2" id="KW-1185">Reference proteome</keyword>
<dbReference type="EMBL" id="CM026431">
    <property type="protein sequence ID" value="KAG0560284.1"/>
    <property type="molecule type" value="Genomic_DNA"/>
</dbReference>
<name>A0A8T0GPZ3_CERPU</name>